<keyword evidence="4 5" id="KW-0472">Membrane</keyword>
<reference evidence="6 7" key="1">
    <citation type="submission" date="2023-07" db="EMBL/GenBank/DDBJ databases">
        <title>Sorghum-associated microbial communities from plants grown in Nebraska, USA.</title>
        <authorList>
            <person name="Schachtman D."/>
        </authorList>
    </citation>
    <scope>NUCLEOTIDE SEQUENCE [LARGE SCALE GENOMIC DNA]</scope>
    <source>
        <strain evidence="6 7">BE198</strain>
    </source>
</reference>
<evidence type="ECO:0000256" key="1">
    <source>
        <dbReference type="ARBA" id="ARBA00004370"/>
    </source>
</evidence>
<keyword evidence="3 5" id="KW-1133">Transmembrane helix</keyword>
<evidence type="ECO:0000256" key="2">
    <source>
        <dbReference type="ARBA" id="ARBA00022692"/>
    </source>
</evidence>
<gene>
    <name evidence="6" type="ORF">J2X06_001962</name>
</gene>
<protein>
    <submittedName>
        <fullName evidence="6">MAPEG superfamily protein</fullName>
    </submittedName>
</protein>
<dbReference type="PANTHER" id="PTHR35371:SF1">
    <property type="entry name" value="BLR7753 PROTEIN"/>
    <property type="match status" value="1"/>
</dbReference>
<dbReference type="Pfam" id="PF01124">
    <property type="entry name" value="MAPEG"/>
    <property type="match status" value="1"/>
</dbReference>
<evidence type="ECO:0000313" key="7">
    <source>
        <dbReference type="Proteomes" id="UP001251524"/>
    </source>
</evidence>
<comment type="subcellular location">
    <subcellularLocation>
        <location evidence="1">Membrane</location>
    </subcellularLocation>
</comment>
<feature type="transmembrane region" description="Helical" evidence="5">
    <location>
        <begin position="62"/>
        <end position="81"/>
    </location>
</feature>
<name>A0ABU1WB07_9GAMM</name>
<proteinExistence type="predicted"/>
<dbReference type="InterPro" id="IPR023352">
    <property type="entry name" value="MAPEG-like_dom_sf"/>
</dbReference>
<comment type="caution">
    <text evidence="6">The sequence shown here is derived from an EMBL/GenBank/DDBJ whole genome shotgun (WGS) entry which is preliminary data.</text>
</comment>
<dbReference type="PANTHER" id="PTHR35371">
    <property type="entry name" value="INNER MEMBRANE PROTEIN"/>
    <property type="match status" value="1"/>
</dbReference>
<feature type="transmembrane region" description="Helical" evidence="5">
    <location>
        <begin position="116"/>
        <end position="133"/>
    </location>
</feature>
<dbReference type="SUPFAM" id="SSF161084">
    <property type="entry name" value="MAPEG domain-like"/>
    <property type="match status" value="1"/>
</dbReference>
<dbReference type="Proteomes" id="UP001251524">
    <property type="component" value="Unassembled WGS sequence"/>
</dbReference>
<organism evidence="6 7">
    <name type="scientific">Lysobacter niastensis</name>
    <dbReference type="NCBI Taxonomy" id="380629"/>
    <lineage>
        <taxon>Bacteria</taxon>
        <taxon>Pseudomonadati</taxon>
        <taxon>Pseudomonadota</taxon>
        <taxon>Gammaproteobacteria</taxon>
        <taxon>Lysobacterales</taxon>
        <taxon>Lysobacteraceae</taxon>
        <taxon>Lysobacter</taxon>
    </lineage>
</organism>
<dbReference type="EMBL" id="JAVDVY010000002">
    <property type="protein sequence ID" value="MDR7134753.1"/>
    <property type="molecule type" value="Genomic_DNA"/>
</dbReference>
<evidence type="ECO:0000256" key="3">
    <source>
        <dbReference type="ARBA" id="ARBA00022989"/>
    </source>
</evidence>
<keyword evidence="7" id="KW-1185">Reference proteome</keyword>
<evidence type="ECO:0000256" key="4">
    <source>
        <dbReference type="ARBA" id="ARBA00023136"/>
    </source>
</evidence>
<sequence length="134" mass="14321">MGGMVMTIEIQMLAWAIALGVLQLLTAATLSSLQRGAKWAVHARDGVAPPLTGVAARMDRAFGNFMETFPFFAAAVLAVLVSDQSNATSALGAQLYFWARVAYLPLYAAGIPYLRTLVWTVSLIGLVMVLAALF</sequence>
<evidence type="ECO:0000313" key="6">
    <source>
        <dbReference type="EMBL" id="MDR7134753.1"/>
    </source>
</evidence>
<dbReference type="Gene3D" id="1.20.120.550">
    <property type="entry name" value="Membrane associated eicosanoid/glutathione metabolism-like domain"/>
    <property type="match status" value="1"/>
</dbReference>
<keyword evidence="2 5" id="KW-0812">Transmembrane</keyword>
<dbReference type="InterPro" id="IPR001129">
    <property type="entry name" value="Membr-assoc_MAPEG"/>
</dbReference>
<evidence type="ECO:0000256" key="5">
    <source>
        <dbReference type="SAM" id="Phobius"/>
    </source>
</evidence>
<accession>A0ABU1WB07</accession>